<evidence type="ECO:0000256" key="1">
    <source>
        <dbReference type="ARBA" id="ARBA00003935"/>
    </source>
</evidence>
<keyword evidence="4 6" id="KW-0396">Initiation factor</keyword>
<dbReference type="AlphaFoldDB" id="A0A166Q9Z7"/>
<evidence type="ECO:0000256" key="2">
    <source>
        <dbReference type="ARBA" id="ARBA00010939"/>
    </source>
</evidence>
<dbReference type="GO" id="GO:0003743">
    <property type="term" value="F:translation initiation factor activity"/>
    <property type="evidence" value="ECO:0007669"/>
    <property type="project" value="UniProtKB-UniRule"/>
</dbReference>
<comment type="subunit">
    <text evidence="3 6">Component of the 30S ribosomal translation pre-initiation complex which assembles on the 30S ribosome in the order IF-2 and IF-3, IF-1 and N-formylmethionyl-tRNA(fMet); mRNA recruitment can occur at any time during PIC assembly.</text>
</comment>
<dbReference type="GO" id="GO:0043022">
    <property type="term" value="F:ribosome binding"/>
    <property type="evidence" value="ECO:0007669"/>
    <property type="project" value="UniProtKB-UniRule"/>
</dbReference>
<keyword evidence="5 6" id="KW-0648">Protein biosynthesis</keyword>
<keyword evidence="9" id="KW-0934">Plastid</keyword>
<organism evidence="9">
    <name type="scientific">Annona cherimola</name>
    <name type="common">Custard apple</name>
    <name type="synonym">Cherimoya</name>
    <dbReference type="NCBI Taxonomy" id="49314"/>
    <lineage>
        <taxon>Eukaryota</taxon>
        <taxon>Viridiplantae</taxon>
        <taxon>Streptophyta</taxon>
        <taxon>Embryophyta</taxon>
        <taxon>Tracheophyta</taxon>
        <taxon>Spermatophyta</taxon>
        <taxon>Magnoliopsida</taxon>
        <taxon>Magnoliidae</taxon>
        <taxon>Magnoliales</taxon>
        <taxon>Annonaceae</taxon>
        <taxon>Annonoideae</taxon>
        <taxon>Annoneae</taxon>
        <taxon>Annona</taxon>
    </lineage>
</organism>
<accession>A0A166Q9Z7</accession>
<dbReference type="GO" id="GO:0005829">
    <property type="term" value="C:cytosol"/>
    <property type="evidence" value="ECO:0007669"/>
    <property type="project" value="TreeGrafter"/>
</dbReference>
<dbReference type="InterPro" id="IPR006196">
    <property type="entry name" value="RNA-binding_domain_S1_IF1"/>
</dbReference>
<reference evidence="9" key="1">
    <citation type="journal article" date="2016" name="Sci. Rep.">
        <title>Divergence of RNA polymerase ? subunits in angiosperm plastid genomes is mediated by genomic rearrangement.</title>
        <authorList>
            <person name="Blazier J.C."/>
            <person name="Ruhlman T.A."/>
            <person name="Weng M.L."/>
            <person name="Rehman S.K."/>
            <person name="Sabir J.S."/>
            <person name="Jansen R.K."/>
        </authorList>
    </citation>
    <scope>NUCLEOTIDE SEQUENCE</scope>
</reference>
<dbReference type="Pfam" id="PF01176">
    <property type="entry name" value="eIF-1a"/>
    <property type="match status" value="1"/>
</dbReference>
<dbReference type="InterPro" id="IPR012340">
    <property type="entry name" value="NA-bd_OB-fold"/>
</dbReference>
<dbReference type="Gene3D" id="2.40.50.140">
    <property type="entry name" value="Nucleic acid-binding proteins"/>
    <property type="match status" value="1"/>
</dbReference>
<dbReference type="GeneID" id="27908281"/>
<feature type="domain" description="S1-like" evidence="8">
    <location>
        <begin position="24"/>
        <end position="78"/>
    </location>
</feature>
<dbReference type="NCBIfam" id="TIGR00008">
    <property type="entry name" value="infA"/>
    <property type="match status" value="1"/>
</dbReference>
<protein>
    <recommendedName>
        <fullName evidence="6">Translation initiation factor IF-1</fullName>
    </recommendedName>
</protein>
<gene>
    <name evidence="6 9" type="primary">infA</name>
</gene>
<evidence type="ECO:0000259" key="8">
    <source>
        <dbReference type="PROSITE" id="PS50832"/>
    </source>
</evidence>
<keyword evidence="6" id="KW-0694">RNA-binding</keyword>
<keyword evidence="6" id="KW-0699">rRNA-binding</keyword>
<feature type="compositionally biased region" description="Basic and acidic residues" evidence="7">
    <location>
        <begin position="78"/>
        <end position="99"/>
    </location>
</feature>
<dbReference type="GO" id="GO:0019843">
    <property type="term" value="F:rRNA binding"/>
    <property type="evidence" value="ECO:0007669"/>
    <property type="project" value="UniProtKB-UniRule"/>
</dbReference>
<dbReference type="GeneID" id="27908220"/>
<evidence type="ECO:0000256" key="5">
    <source>
        <dbReference type="ARBA" id="ARBA00022917"/>
    </source>
</evidence>
<evidence type="ECO:0000256" key="4">
    <source>
        <dbReference type="ARBA" id="ARBA00022540"/>
    </source>
</evidence>
<keyword evidence="6" id="KW-0963">Cytoplasm</keyword>
<evidence type="ECO:0000256" key="3">
    <source>
        <dbReference type="ARBA" id="ARBA00011599"/>
    </source>
</evidence>
<dbReference type="InterPro" id="IPR004368">
    <property type="entry name" value="TIF_IF1"/>
</dbReference>
<dbReference type="PANTHER" id="PTHR33370:SF1">
    <property type="entry name" value="TRANSLATION INITIATION FACTOR IF-1, CHLOROPLASTIC"/>
    <property type="match status" value="1"/>
</dbReference>
<dbReference type="EMBL" id="KU563738">
    <property type="protein sequence ID" value="ANA56647.1"/>
    <property type="molecule type" value="Genomic_DNA"/>
</dbReference>
<dbReference type="SUPFAM" id="SSF50249">
    <property type="entry name" value="Nucleic acid-binding proteins"/>
    <property type="match status" value="1"/>
</dbReference>
<dbReference type="RefSeq" id="YP_009252558.1">
    <property type="nucleotide sequence ID" value="NC_030166.1"/>
</dbReference>
<dbReference type="HAMAP" id="MF_00075">
    <property type="entry name" value="IF_1"/>
    <property type="match status" value="1"/>
</dbReference>
<dbReference type="RefSeq" id="YP_009252513.1">
    <property type="nucleotide sequence ID" value="NC_030166.1"/>
</dbReference>
<comment type="subcellular location">
    <subcellularLocation>
        <location evidence="6">Cytoplasm</location>
    </subcellularLocation>
</comment>
<feature type="region of interest" description="Disordered" evidence="7">
    <location>
        <begin position="72"/>
        <end position="99"/>
    </location>
</feature>
<dbReference type="PROSITE" id="PS50832">
    <property type="entry name" value="S1_IF1_TYPE"/>
    <property type="match status" value="1"/>
</dbReference>
<proteinExistence type="inferred from homology"/>
<dbReference type="EMBL" id="KU563738">
    <property type="protein sequence ID" value="ANA56602.1"/>
    <property type="molecule type" value="Genomic_DNA"/>
</dbReference>
<evidence type="ECO:0000256" key="7">
    <source>
        <dbReference type="SAM" id="MobiDB-lite"/>
    </source>
</evidence>
<name>A0A166Q9Z7_ANNCH</name>
<sequence>MTEKDEREKKRIYEGLVTESLRGGMFRIRLDNEEEDMIIGYISGKIRRGFIRILPGDRVRVEVGPYDSKRGRITYRLPKKDKEKDKKEGGKKEKDKEDK</sequence>
<comment type="similarity">
    <text evidence="2 6">Belongs to the IF-1 family.</text>
</comment>
<evidence type="ECO:0000256" key="6">
    <source>
        <dbReference type="HAMAP-Rule" id="MF_00075"/>
    </source>
</evidence>
<dbReference type="PANTHER" id="PTHR33370">
    <property type="entry name" value="TRANSLATION INITIATION FACTOR IF-1, CHLOROPLASTIC"/>
    <property type="match status" value="1"/>
</dbReference>
<evidence type="ECO:0000313" key="9">
    <source>
        <dbReference type="EMBL" id="ANA56647.1"/>
    </source>
</evidence>
<comment type="function">
    <text evidence="1 6">One of the essential components for the initiation of protein synthesis. Stabilizes the binding of IF-2 and IF-3 on the 30S subunit to which N-formylmethionyl-tRNA(fMet) subsequently binds. Helps modulate mRNA selection, yielding the 30S pre-initiation complex (PIC). Upon addition of the 50S ribosomal subunit IF-1, IF-2 and IF-3 are released leaving the mature 70S translation initiation complex.</text>
</comment>
<geneLocation type="plastid" evidence="9"/>